<dbReference type="InterPro" id="IPR015018">
    <property type="entry name" value="DUF1905"/>
</dbReference>
<dbReference type="SUPFAM" id="SSF141694">
    <property type="entry name" value="AF2212/PG0164-like"/>
    <property type="match status" value="1"/>
</dbReference>
<protein>
    <submittedName>
        <fullName evidence="1">DUF1905 domain-containing protein</fullName>
    </submittedName>
</protein>
<dbReference type="EMBL" id="SSSN01000005">
    <property type="protein sequence ID" value="THG34470.1"/>
    <property type="molecule type" value="Genomic_DNA"/>
</dbReference>
<reference evidence="1 2" key="1">
    <citation type="submission" date="2019-04" db="EMBL/GenBank/DDBJ databases">
        <authorList>
            <person name="Jiang L."/>
        </authorList>
    </citation>
    <scope>NUCLEOTIDE SEQUENCE [LARGE SCALE GENOMIC DNA]</scope>
    <source>
        <strain evidence="1 2">YIM 131861</strain>
    </source>
</reference>
<name>A0A4S4FUE9_9MICO</name>
<dbReference type="OrthoDB" id="9808666at2"/>
<keyword evidence="2" id="KW-1185">Reference proteome</keyword>
<dbReference type="RefSeq" id="WP_136424268.1">
    <property type="nucleotide sequence ID" value="NZ_OZ241748.1"/>
</dbReference>
<dbReference type="AlphaFoldDB" id="A0A4S4FUE9"/>
<proteinExistence type="predicted"/>
<dbReference type="InterPro" id="IPR037079">
    <property type="entry name" value="AF2212/PG0164-like_sf"/>
</dbReference>
<organism evidence="1 2">
    <name type="scientific">Orlajensenia flava</name>
    <dbReference type="NCBI Taxonomy" id="2565934"/>
    <lineage>
        <taxon>Bacteria</taxon>
        <taxon>Bacillati</taxon>
        <taxon>Actinomycetota</taxon>
        <taxon>Actinomycetes</taxon>
        <taxon>Micrococcales</taxon>
        <taxon>Microbacteriaceae</taxon>
        <taxon>Orlajensenia</taxon>
    </lineage>
</organism>
<dbReference type="Gene3D" id="2.40.30.100">
    <property type="entry name" value="AF2212/PG0164-like"/>
    <property type="match status" value="1"/>
</dbReference>
<accession>A0A4S4FUE9</accession>
<sequence length="94" mass="10526">MHFTFDAELFEWEAQANWFFVSMPEELAADVAEVPRMRRGFGAVKVRARIGSTTWTTSIFPSGESYVLPLKKAVRVAEGISESDTVTVVLDVLE</sequence>
<dbReference type="Proteomes" id="UP000307380">
    <property type="component" value="Unassembled WGS sequence"/>
</dbReference>
<dbReference type="Pfam" id="PF08922">
    <property type="entry name" value="DUF1905"/>
    <property type="match status" value="1"/>
</dbReference>
<evidence type="ECO:0000313" key="2">
    <source>
        <dbReference type="Proteomes" id="UP000307380"/>
    </source>
</evidence>
<gene>
    <name evidence="1" type="ORF">E6C70_09415</name>
</gene>
<evidence type="ECO:0000313" key="1">
    <source>
        <dbReference type="EMBL" id="THG34470.1"/>
    </source>
</evidence>
<comment type="caution">
    <text evidence="1">The sequence shown here is derived from an EMBL/GenBank/DDBJ whole genome shotgun (WGS) entry which is preliminary data.</text>
</comment>